<accession>A0A1H7H5B6</accession>
<feature type="domain" description="NarX-like N-terminal" evidence="7">
    <location>
        <begin position="40"/>
        <end position="122"/>
    </location>
</feature>
<evidence type="ECO:0000256" key="5">
    <source>
        <dbReference type="SAM" id="Coils"/>
    </source>
</evidence>
<evidence type="ECO:0000256" key="6">
    <source>
        <dbReference type="SAM" id="Phobius"/>
    </source>
</evidence>
<gene>
    <name evidence="8" type="ORF">SAMN04488008_101494</name>
</gene>
<dbReference type="AlphaFoldDB" id="A0A1H7H5B6"/>
<proteinExistence type="predicted"/>
<protein>
    <submittedName>
        <fullName evidence="8">Type IV pili methyl-accepting chemotaxis transducer N-term</fullName>
    </submittedName>
</protein>
<dbReference type="RefSeq" id="WP_091619378.1">
    <property type="nucleotide sequence ID" value="NZ_FNZN01000001.1"/>
</dbReference>
<evidence type="ECO:0000259" key="7">
    <source>
        <dbReference type="Pfam" id="PF13675"/>
    </source>
</evidence>
<evidence type="ECO:0000256" key="3">
    <source>
        <dbReference type="ARBA" id="ARBA00022989"/>
    </source>
</evidence>
<dbReference type="OrthoDB" id="9760839at2"/>
<evidence type="ECO:0000313" key="8">
    <source>
        <dbReference type="EMBL" id="SEK44482.1"/>
    </source>
</evidence>
<dbReference type="InterPro" id="IPR029095">
    <property type="entry name" value="NarX-like_N"/>
</dbReference>
<evidence type="ECO:0000256" key="2">
    <source>
        <dbReference type="ARBA" id="ARBA00022692"/>
    </source>
</evidence>
<keyword evidence="9" id="KW-1185">Reference proteome</keyword>
<keyword evidence="5" id="KW-0175">Coiled coil</keyword>
<dbReference type="GO" id="GO:0016020">
    <property type="term" value="C:membrane"/>
    <property type="evidence" value="ECO:0007669"/>
    <property type="project" value="UniProtKB-SubCell"/>
</dbReference>
<keyword evidence="2 6" id="KW-0812">Transmembrane</keyword>
<dbReference type="Pfam" id="PF13675">
    <property type="entry name" value="PilJ"/>
    <property type="match status" value="1"/>
</dbReference>
<dbReference type="EMBL" id="FNZN01000001">
    <property type="protein sequence ID" value="SEK44482.1"/>
    <property type="molecule type" value="Genomic_DNA"/>
</dbReference>
<name>A0A1H7H5B6_9FLAO</name>
<evidence type="ECO:0000256" key="4">
    <source>
        <dbReference type="ARBA" id="ARBA00023136"/>
    </source>
</evidence>
<reference evidence="9" key="1">
    <citation type="submission" date="2016-10" db="EMBL/GenBank/DDBJ databases">
        <authorList>
            <person name="Varghese N."/>
            <person name="Submissions S."/>
        </authorList>
    </citation>
    <scope>NUCLEOTIDE SEQUENCE [LARGE SCALE GENOMIC DNA]</scope>
    <source>
        <strain evidence="9">DSM 16471</strain>
    </source>
</reference>
<sequence>MVKNLFKKLKQSKSFNNYYLLVFTVIVLTIAIQSIIQFSLAQQRRDALRINIAGRQRMLSQMLVKNVYQCKYATCDYGKMRLAINKLSSVNDALQKGSDAMGLEPLDNVEIQNNFDKLQPHLYYILDTLENFNQLEEVSIEDLSAEVDQFLFIMDTIVTQFQKASEKDIKALMIIELELAVFSLVILIVEIFFFINPSIKKITVQNKKLKEISWHQTHAFKSHMTNIKNFNHVLGIEKNMEHKKEIISFLMKELKDLEDVSNNMVKSLEKEQ</sequence>
<comment type="subcellular location">
    <subcellularLocation>
        <location evidence="1">Membrane</location>
        <topology evidence="1">Multi-pass membrane protein</topology>
    </subcellularLocation>
</comment>
<dbReference type="STRING" id="228957.SAMN04488008_101494"/>
<keyword evidence="4 6" id="KW-0472">Membrane</keyword>
<evidence type="ECO:0000256" key="1">
    <source>
        <dbReference type="ARBA" id="ARBA00004141"/>
    </source>
</evidence>
<organism evidence="8 9">
    <name type="scientific">Maribacter orientalis</name>
    <dbReference type="NCBI Taxonomy" id="228957"/>
    <lineage>
        <taxon>Bacteria</taxon>
        <taxon>Pseudomonadati</taxon>
        <taxon>Bacteroidota</taxon>
        <taxon>Flavobacteriia</taxon>
        <taxon>Flavobacteriales</taxon>
        <taxon>Flavobacteriaceae</taxon>
        <taxon>Maribacter</taxon>
    </lineage>
</organism>
<feature type="transmembrane region" description="Helical" evidence="6">
    <location>
        <begin position="171"/>
        <end position="195"/>
    </location>
</feature>
<keyword evidence="3 6" id="KW-1133">Transmembrane helix</keyword>
<evidence type="ECO:0000313" key="9">
    <source>
        <dbReference type="Proteomes" id="UP000198990"/>
    </source>
</evidence>
<feature type="transmembrane region" description="Helical" evidence="6">
    <location>
        <begin position="20"/>
        <end position="40"/>
    </location>
</feature>
<dbReference type="Proteomes" id="UP000198990">
    <property type="component" value="Unassembled WGS sequence"/>
</dbReference>
<feature type="coiled-coil region" evidence="5">
    <location>
        <begin position="240"/>
        <end position="271"/>
    </location>
</feature>